<dbReference type="Pfam" id="PF10844">
    <property type="entry name" value="DUF2577"/>
    <property type="match status" value="1"/>
</dbReference>
<accession>A0A7C8HE77</accession>
<proteinExistence type="predicted"/>
<dbReference type="EMBL" id="WSLF01000007">
    <property type="protein sequence ID" value="KAE9633709.1"/>
    <property type="molecule type" value="Genomic_DNA"/>
</dbReference>
<evidence type="ECO:0000313" key="2">
    <source>
        <dbReference type="Proteomes" id="UP000483018"/>
    </source>
</evidence>
<organism evidence="1 2">
    <name type="scientific">Defluviitalea raffinosedens</name>
    <dbReference type="NCBI Taxonomy" id="1450156"/>
    <lineage>
        <taxon>Bacteria</taxon>
        <taxon>Bacillati</taxon>
        <taxon>Bacillota</taxon>
        <taxon>Clostridia</taxon>
        <taxon>Lachnospirales</taxon>
        <taxon>Defluviitaleaceae</taxon>
        <taxon>Defluviitalea</taxon>
    </lineage>
</organism>
<keyword evidence="2" id="KW-1185">Reference proteome</keyword>
<gene>
    <name evidence="1" type="ORF">GND95_08620</name>
</gene>
<name>A0A7C8HE77_9FIRM</name>
<protein>
    <submittedName>
        <fullName evidence="1">DUF2577 domain-containing protein</fullName>
    </submittedName>
</protein>
<dbReference type="Proteomes" id="UP000483018">
    <property type="component" value="Unassembled WGS sequence"/>
</dbReference>
<dbReference type="AlphaFoldDB" id="A0A7C8HE77"/>
<sequence length="144" mass="16148">MNISWILNLRGGCNVDMVKLIKKAGMQAMEQGAPVNILLGTVTQVNPLVISVDQKFPITGEFLYLTDNVRDYKTKLSFDNPSVKHVVKDYTMQDEEGTNYKIAFQDKAINDVTIYNGLKVGERVLLLRVQGGQKFVVLNRVVEA</sequence>
<comment type="caution">
    <text evidence="1">The sequence shown here is derived from an EMBL/GenBank/DDBJ whole genome shotgun (WGS) entry which is preliminary data.</text>
</comment>
<evidence type="ECO:0000313" key="1">
    <source>
        <dbReference type="EMBL" id="KAE9633709.1"/>
    </source>
</evidence>
<reference evidence="1 2" key="1">
    <citation type="submission" date="2019-12" db="EMBL/GenBank/DDBJ databases">
        <title>Defluviitalea raffinosedens, isolated from a biogas fermenter, genome sequencing and characterization.</title>
        <authorList>
            <person name="Rettenmaier R."/>
            <person name="Schneider M."/>
            <person name="Neuhaus K."/>
            <person name="Liebl W."/>
            <person name="Zverlov V."/>
        </authorList>
    </citation>
    <scope>NUCLEOTIDE SEQUENCE [LARGE SCALE GENOMIC DNA]</scope>
    <source>
        <strain evidence="1 2">249c-K6</strain>
    </source>
</reference>
<dbReference type="InterPro" id="IPR022555">
    <property type="entry name" value="DUF2577"/>
</dbReference>